<evidence type="ECO:0000313" key="6">
    <source>
        <dbReference type="Proteomes" id="UP000094527"/>
    </source>
</evidence>
<comment type="caution">
    <text evidence="5">The sequence shown here is derived from an EMBL/GenBank/DDBJ whole genome shotgun (WGS) entry which is preliminary data.</text>
</comment>
<gene>
    <name evidence="5" type="ORF">Ocin01_01059</name>
</gene>
<dbReference type="GO" id="GO:0006635">
    <property type="term" value="P:fatty acid beta-oxidation"/>
    <property type="evidence" value="ECO:0007669"/>
    <property type="project" value="TreeGrafter"/>
</dbReference>
<evidence type="ECO:0000259" key="4">
    <source>
        <dbReference type="Pfam" id="PF00108"/>
    </source>
</evidence>
<feature type="domain" description="Thiolase N-terminal" evidence="4">
    <location>
        <begin position="81"/>
        <end position="185"/>
    </location>
</feature>
<dbReference type="PANTHER" id="PTHR18919">
    <property type="entry name" value="ACETYL-COA C-ACYLTRANSFERASE"/>
    <property type="match status" value="1"/>
</dbReference>
<dbReference type="InterPro" id="IPR020616">
    <property type="entry name" value="Thiolase_N"/>
</dbReference>
<sequence length="196" mass="21490">MTRHTSVPKVSNMCVNAIRNQEISSCFRSHRNLKMYSFPLGFQIILNKWPLLALLRLPKRCKSRSISKTEDVFERKVNEEVLVMSAVRTIGSFCKSLSSFSAPQLGAFAIKEAIRKSGFSPKQVQEVYIGNGFQAGVGQAPARQATIFGGLPADTVDCTTINKLEASGMKSIMLATLNLKCGDQQLNGCGWNGVNV</sequence>
<organism evidence="5 6">
    <name type="scientific">Orchesella cincta</name>
    <name type="common">Springtail</name>
    <name type="synonym">Podura cincta</name>
    <dbReference type="NCBI Taxonomy" id="48709"/>
    <lineage>
        <taxon>Eukaryota</taxon>
        <taxon>Metazoa</taxon>
        <taxon>Ecdysozoa</taxon>
        <taxon>Arthropoda</taxon>
        <taxon>Hexapoda</taxon>
        <taxon>Collembola</taxon>
        <taxon>Entomobryomorpha</taxon>
        <taxon>Entomobryoidea</taxon>
        <taxon>Orchesellidae</taxon>
        <taxon>Orchesellinae</taxon>
        <taxon>Orchesella</taxon>
    </lineage>
</organism>
<evidence type="ECO:0000256" key="3">
    <source>
        <dbReference type="ARBA" id="ARBA00023315"/>
    </source>
</evidence>
<dbReference type="OrthoDB" id="5404651at2759"/>
<proteinExistence type="inferred from homology"/>
<evidence type="ECO:0000313" key="5">
    <source>
        <dbReference type="EMBL" id="ODN05592.1"/>
    </source>
</evidence>
<dbReference type="GO" id="GO:0005739">
    <property type="term" value="C:mitochondrion"/>
    <property type="evidence" value="ECO:0007669"/>
    <property type="project" value="TreeGrafter"/>
</dbReference>
<dbReference type="Pfam" id="PF00108">
    <property type="entry name" value="Thiolase_N"/>
    <property type="match status" value="1"/>
</dbReference>
<dbReference type="Gene3D" id="3.40.47.10">
    <property type="match status" value="1"/>
</dbReference>
<dbReference type="STRING" id="48709.A0A1D2NK47"/>
<evidence type="ECO:0000256" key="2">
    <source>
        <dbReference type="ARBA" id="ARBA00022679"/>
    </source>
</evidence>
<dbReference type="InterPro" id="IPR016039">
    <property type="entry name" value="Thiolase-like"/>
</dbReference>
<dbReference type="GO" id="GO:0003985">
    <property type="term" value="F:acetyl-CoA C-acetyltransferase activity"/>
    <property type="evidence" value="ECO:0007669"/>
    <property type="project" value="TreeGrafter"/>
</dbReference>
<protein>
    <submittedName>
        <fullName evidence="5">Acetyl-CoA acetyltransferase, mitochondrial</fullName>
    </submittedName>
</protein>
<accession>A0A1D2NK47</accession>
<keyword evidence="2 5" id="KW-0808">Transferase</keyword>
<dbReference type="AlphaFoldDB" id="A0A1D2NK47"/>
<name>A0A1D2NK47_ORCCI</name>
<dbReference type="Proteomes" id="UP000094527">
    <property type="component" value="Unassembled WGS sequence"/>
</dbReference>
<reference evidence="5 6" key="1">
    <citation type="journal article" date="2016" name="Genome Biol. Evol.">
        <title>Gene Family Evolution Reflects Adaptation to Soil Environmental Stressors in the Genome of the Collembolan Orchesella cincta.</title>
        <authorList>
            <person name="Faddeeva-Vakhrusheva A."/>
            <person name="Derks M.F."/>
            <person name="Anvar S.Y."/>
            <person name="Agamennone V."/>
            <person name="Suring W."/>
            <person name="Smit S."/>
            <person name="van Straalen N.M."/>
            <person name="Roelofs D."/>
        </authorList>
    </citation>
    <scope>NUCLEOTIDE SEQUENCE [LARGE SCALE GENOMIC DNA]</scope>
    <source>
        <tissue evidence="5">Mixed pool</tissue>
    </source>
</reference>
<keyword evidence="3" id="KW-0012">Acyltransferase</keyword>
<evidence type="ECO:0000256" key="1">
    <source>
        <dbReference type="ARBA" id="ARBA00010982"/>
    </source>
</evidence>
<dbReference type="EMBL" id="LJIJ01000020">
    <property type="protein sequence ID" value="ODN05592.1"/>
    <property type="molecule type" value="Genomic_DNA"/>
</dbReference>
<keyword evidence="6" id="KW-1185">Reference proteome</keyword>
<dbReference type="SUPFAM" id="SSF53901">
    <property type="entry name" value="Thiolase-like"/>
    <property type="match status" value="1"/>
</dbReference>
<dbReference type="PANTHER" id="PTHR18919:SF156">
    <property type="entry name" value="ACETYL-COA ACETYLTRANSFERASE, MITOCHONDRIAL"/>
    <property type="match status" value="1"/>
</dbReference>
<comment type="similarity">
    <text evidence="1">Belongs to the thiolase-like superfamily. Thiolase family.</text>
</comment>